<dbReference type="Pfam" id="PF01636">
    <property type="entry name" value="APH"/>
    <property type="match status" value="1"/>
</dbReference>
<keyword evidence="3" id="KW-1185">Reference proteome</keyword>
<evidence type="ECO:0000259" key="1">
    <source>
        <dbReference type="Pfam" id="PF01636"/>
    </source>
</evidence>
<dbReference type="Gene3D" id="1.10.510.10">
    <property type="entry name" value="Transferase(Phosphotransferase) domain 1"/>
    <property type="match status" value="1"/>
</dbReference>
<name>A0A8H9IZM4_9PSEU</name>
<organism evidence="2 3">
    <name type="scientific">Amycolatopsis bartoniae</name>
    <dbReference type="NCBI Taxonomy" id="941986"/>
    <lineage>
        <taxon>Bacteria</taxon>
        <taxon>Bacillati</taxon>
        <taxon>Actinomycetota</taxon>
        <taxon>Actinomycetes</taxon>
        <taxon>Pseudonocardiales</taxon>
        <taxon>Pseudonocardiaceae</taxon>
        <taxon>Amycolatopsis</taxon>
    </lineage>
</organism>
<sequence length="298" mass="33659">MTKARALTEETAHRTLVAVCERVGLDPAGAELIRIGSNAVYRLAKPVIVRIGRDGETVENARRQVAVARWLASENYPATRALDVDQPVELDGHVSTLWESASEREEYAPLAQVAELIRRLHELEAPASLALPRIQPFAKLDEYLPDLERVDGADAAFMRERIEQLRSRYEALDFALKPGVIHGDANVGNVILDREGHPLLIDLDSFCTGPREWDLVQTALFFERFAWHTEEEYRQFVEVYGFDVMTWPGYPVLAEYREISMTLWLCGKAVADEGAAAEVRKRIEAIRTGGSRRDWAPF</sequence>
<reference evidence="2" key="1">
    <citation type="journal article" date="2014" name="Int. J. Syst. Evol. Microbiol.">
        <title>Complete genome sequence of Corynebacterium casei LMG S-19264T (=DSM 44701T), isolated from a smear-ripened cheese.</title>
        <authorList>
            <consortium name="US DOE Joint Genome Institute (JGI-PGF)"/>
            <person name="Walter F."/>
            <person name="Albersmeier A."/>
            <person name="Kalinowski J."/>
            <person name="Ruckert C."/>
        </authorList>
    </citation>
    <scope>NUCLEOTIDE SEQUENCE</scope>
    <source>
        <strain evidence="2">CGMCC 4.7679</strain>
    </source>
</reference>
<dbReference type="OrthoDB" id="3723194at2"/>
<proteinExistence type="predicted"/>
<evidence type="ECO:0000313" key="3">
    <source>
        <dbReference type="Proteomes" id="UP000658656"/>
    </source>
</evidence>
<feature type="domain" description="Aminoglycoside phosphotransferase" evidence="1">
    <location>
        <begin position="37"/>
        <end position="256"/>
    </location>
</feature>
<gene>
    <name evidence="2" type="ORF">GCM10017566_54910</name>
</gene>
<dbReference type="SUPFAM" id="SSF56112">
    <property type="entry name" value="Protein kinase-like (PK-like)"/>
    <property type="match status" value="1"/>
</dbReference>
<dbReference type="PANTHER" id="PTHR21310:SF40">
    <property type="entry name" value="AMINOGLYCOSIDE PHOSPHOTRANSFERASE DOMAIN-CONTAINING PROTEIN-RELATED"/>
    <property type="match status" value="1"/>
</dbReference>
<dbReference type="InterPro" id="IPR002575">
    <property type="entry name" value="Aminoglycoside_PTrfase"/>
</dbReference>
<accession>A0A8H9IZM4</accession>
<dbReference type="Proteomes" id="UP000658656">
    <property type="component" value="Unassembled WGS sequence"/>
</dbReference>
<dbReference type="AlphaFoldDB" id="A0A8H9IZM4"/>
<protein>
    <recommendedName>
        <fullName evidence="1">Aminoglycoside phosphotransferase domain-containing protein</fullName>
    </recommendedName>
</protein>
<dbReference type="InterPro" id="IPR051678">
    <property type="entry name" value="AGP_Transferase"/>
</dbReference>
<dbReference type="EMBL" id="BNAV01000010">
    <property type="protein sequence ID" value="GHF74162.1"/>
    <property type="molecule type" value="Genomic_DNA"/>
</dbReference>
<evidence type="ECO:0000313" key="2">
    <source>
        <dbReference type="EMBL" id="GHF74162.1"/>
    </source>
</evidence>
<comment type="caution">
    <text evidence="2">The sequence shown here is derived from an EMBL/GenBank/DDBJ whole genome shotgun (WGS) entry which is preliminary data.</text>
</comment>
<dbReference type="InterPro" id="IPR011009">
    <property type="entry name" value="Kinase-like_dom_sf"/>
</dbReference>
<reference evidence="2" key="2">
    <citation type="submission" date="2020-09" db="EMBL/GenBank/DDBJ databases">
        <authorList>
            <person name="Sun Q."/>
            <person name="Zhou Y."/>
        </authorList>
    </citation>
    <scope>NUCLEOTIDE SEQUENCE</scope>
    <source>
        <strain evidence="2">CGMCC 4.7679</strain>
    </source>
</reference>
<dbReference type="PANTHER" id="PTHR21310">
    <property type="entry name" value="AMINOGLYCOSIDE PHOSPHOTRANSFERASE-RELATED-RELATED"/>
    <property type="match status" value="1"/>
</dbReference>